<evidence type="ECO:0008006" key="4">
    <source>
        <dbReference type="Google" id="ProtNLM"/>
    </source>
</evidence>
<comment type="caution">
    <text evidence="2">The sequence shown here is derived from an EMBL/GenBank/DDBJ whole genome shotgun (WGS) entry which is preliminary data.</text>
</comment>
<feature type="compositionally biased region" description="Basic residues" evidence="1">
    <location>
        <begin position="21"/>
        <end position="31"/>
    </location>
</feature>
<organism evidence="2 3">
    <name type="scientific">Macleaya cordata</name>
    <name type="common">Five-seeded plume-poppy</name>
    <name type="synonym">Bocconia cordata</name>
    <dbReference type="NCBI Taxonomy" id="56857"/>
    <lineage>
        <taxon>Eukaryota</taxon>
        <taxon>Viridiplantae</taxon>
        <taxon>Streptophyta</taxon>
        <taxon>Embryophyta</taxon>
        <taxon>Tracheophyta</taxon>
        <taxon>Spermatophyta</taxon>
        <taxon>Magnoliopsida</taxon>
        <taxon>Ranunculales</taxon>
        <taxon>Papaveraceae</taxon>
        <taxon>Papaveroideae</taxon>
        <taxon>Macleaya</taxon>
    </lineage>
</organism>
<dbReference type="STRING" id="56857.A0A200QA68"/>
<dbReference type="InParanoid" id="A0A200QA68"/>
<dbReference type="PANTHER" id="PTHR36778:SF1">
    <property type="entry name" value="CADMIUM-INDUCED PROTEIN AS8"/>
    <property type="match status" value="1"/>
</dbReference>
<feature type="region of interest" description="Disordered" evidence="1">
    <location>
        <begin position="21"/>
        <end position="55"/>
    </location>
</feature>
<gene>
    <name evidence="2" type="ORF">BVC80_1605g47</name>
</gene>
<dbReference type="AlphaFoldDB" id="A0A200QA68"/>
<proteinExistence type="predicted"/>
<dbReference type="PANTHER" id="PTHR36778">
    <property type="entry name" value="CADMIUM-INDUCED PROTEIN AS8"/>
    <property type="match status" value="1"/>
</dbReference>
<keyword evidence="3" id="KW-1185">Reference proteome</keyword>
<evidence type="ECO:0000313" key="3">
    <source>
        <dbReference type="Proteomes" id="UP000195402"/>
    </source>
</evidence>
<evidence type="ECO:0000256" key="1">
    <source>
        <dbReference type="SAM" id="MobiDB-lite"/>
    </source>
</evidence>
<accession>A0A200QA68</accession>
<dbReference type="Proteomes" id="UP000195402">
    <property type="component" value="Unassembled WGS sequence"/>
</dbReference>
<dbReference type="OrthoDB" id="1865891at2759"/>
<evidence type="ECO:0000313" key="2">
    <source>
        <dbReference type="EMBL" id="OVA07355.1"/>
    </source>
</evidence>
<sequence>MEERERRDIDVMKKKKEERIRKKKKWRRCGGGRRWNSGDRRWGGPSRSNSKFSNSSPITCLADTLIRLSLSRKRKRKEKQTEGSRFEAEPDGNENTVLMIIKGLFRRYERWNPVHPTSGAFWGMGVGIGCGVGWGPGFGPEVIGYVGAGCGVGFSVGITLAGVGIGLPANCLIEFPYNVLMTTRTRALELVRSNSLPAMRNITEDGWNQIRPQISGFQRDVSGRLFSSNLQHSVGQGVSLTEMRKRMTSHARSVLECVGTFRNRCLPVHKGVLLGKKGD</sequence>
<protein>
    <recommendedName>
        <fullName evidence="4">Cadmium-induced protein AS8</fullName>
    </recommendedName>
</protein>
<name>A0A200QA68_MACCD</name>
<reference evidence="2 3" key="1">
    <citation type="journal article" date="2017" name="Mol. Plant">
        <title>The Genome of Medicinal Plant Macleaya cordata Provides New Insights into Benzylisoquinoline Alkaloids Metabolism.</title>
        <authorList>
            <person name="Liu X."/>
            <person name="Liu Y."/>
            <person name="Huang P."/>
            <person name="Ma Y."/>
            <person name="Qing Z."/>
            <person name="Tang Q."/>
            <person name="Cao H."/>
            <person name="Cheng P."/>
            <person name="Zheng Y."/>
            <person name="Yuan Z."/>
            <person name="Zhou Y."/>
            <person name="Liu J."/>
            <person name="Tang Z."/>
            <person name="Zhuo Y."/>
            <person name="Zhang Y."/>
            <person name="Yu L."/>
            <person name="Huang J."/>
            <person name="Yang P."/>
            <person name="Peng Q."/>
            <person name="Zhang J."/>
            <person name="Jiang W."/>
            <person name="Zhang Z."/>
            <person name="Lin K."/>
            <person name="Ro D.K."/>
            <person name="Chen X."/>
            <person name="Xiong X."/>
            <person name="Shang Y."/>
            <person name="Huang S."/>
            <person name="Zeng J."/>
        </authorList>
    </citation>
    <scope>NUCLEOTIDE SEQUENCE [LARGE SCALE GENOMIC DNA]</scope>
    <source>
        <strain evidence="3">cv. BLH2017</strain>
        <tissue evidence="2">Root</tissue>
    </source>
</reference>
<dbReference type="FunCoup" id="A0A200QA68">
    <property type="interactions" value="1296"/>
</dbReference>
<dbReference type="OMA" id="ATGYGMI"/>
<feature type="compositionally biased region" description="Low complexity" evidence="1">
    <location>
        <begin position="46"/>
        <end position="55"/>
    </location>
</feature>
<dbReference type="EMBL" id="MVGT01002614">
    <property type="protein sequence ID" value="OVA07355.1"/>
    <property type="molecule type" value="Genomic_DNA"/>
</dbReference>
<dbReference type="InterPro" id="IPR037735">
    <property type="entry name" value="AS8-like"/>
</dbReference>